<sequence length="315" mass="32402">MKLVLRGCLLLIAAAVIALVLRTALLNANTPAAPARPERVPVRVAATELPPGRLLRDSEMNWQDMAVNQVPKGAITRNETDKLAQLKGALVRHPLAAGAPIRLEDVIAADTPGFLAAALKPGMRAISVPITDVSGNSGLIQPGDFIDLILTQSMREASPGQAVVSETIATGLRVIAVGSTIARPKDADSANTRASTASLEVSPRAAEIITVAARMGELSLALRSFANEGREGAPTEEIPPARGMTWAGDISQAARAATPPRSERASQPSGGLSTGNAAGVVILRGSKRDNQTGVPTGLAGLLVPAPATAPVPPPQ</sequence>
<dbReference type="RefSeq" id="WP_107888588.1">
    <property type="nucleotide sequence ID" value="NZ_CP028519.1"/>
</dbReference>
<gene>
    <name evidence="3" type="primary">cpaB</name>
    <name evidence="3" type="ORF">DAI18_01455</name>
</gene>
<evidence type="ECO:0000313" key="3">
    <source>
        <dbReference type="EMBL" id="AVY92854.1"/>
    </source>
</evidence>
<dbReference type="InterPro" id="IPR017592">
    <property type="entry name" value="Pilus_assmbl_Flp-typ_CpaB"/>
</dbReference>
<proteinExistence type="predicted"/>
<name>A0A2U3THG3_9NEIS</name>
<dbReference type="STRING" id="1122240.GCA_000620105_00939"/>
<dbReference type="NCBIfam" id="TIGR03177">
    <property type="entry name" value="pilus_cpaB"/>
    <property type="match status" value="1"/>
</dbReference>
<evidence type="ECO:0000259" key="2">
    <source>
        <dbReference type="SMART" id="SM00858"/>
    </source>
</evidence>
<dbReference type="AlphaFoldDB" id="A0A2U3THG3"/>
<dbReference type="CDD" id="cd11614">
    <property type="entry name" value="SAF_CpaB_FlgA_like"/>
    <property type="match status" value="1"/>
</dbReference>
<feature type="compositionally biased region" description="Low complexity" evidence="1">
    <location>
        <begin position="295"/>
        <end position="306"/>
    </location>
</feature>
<dbReference type="SMART" id="SM00858">
    <property type="entry name" value="SAF"/>
    <property type="match status" value="1"/>
</dbReference>
<evidence type="ECO:0000313" key="4">
    <source>
        <dbReference type="Proteomes" id="UP000244173"/>
    </source>
</evidence>
<dbReference type="InterPro" id="IPR013974">
    <property type="entry name" value="SAF"/>
</dbReference>
<organism evidence="3 4">
    <name type="scientific">Microvirgula aerodenitrificans</name>
    <dbReference type="NCBI Taxonomy" id="57480"/>
    <lineage>
        <taxon>Bacteria</taxon>
        <taxon>Pseudomonadati</taxon>
        <taxon>Pseudomonadota</taxon>
        <taxon>Betaproteobacteria</taxon>
        <taxon>Neisseriales</taxon>
        <taxon>Aquaspirillaceae</taxon>
        <taxon>Microvirgula</taxon>
    </lineage>
</organism>
<dbReference type="OrthoDB" id="2037472at2"/>
<dbReference type="Proteomes" id="UP000244173">
    <property type="component" value="Chromosome"/>
</dbReference>
<dbReference type="Pfam" id="PF08666">
    <property type="entry name" value="SAF"/>
    <property type="match status" value="1"/>
</dbReference>
<feature type="domain" description="SAF" evidence="2">
    <location>
        <begin position="40"/>
        <end position="107"/>
    </location>
</feature>
<keyword evidence="4" id="KW-1185">Reference proteome</keyword>
<reference evidence="3 4" key="1">
    <citation type="submission" date="2018-04" db="EMBL/GenBank/DDBJ databases">
        <title>Denitrifier Microvirgula.</title>
        <authorList>
            <person name="Anderson E."/>
            <person name="Jang J."/>
            <person name="Ishii S."/>
        </authorList>
    </citation>
    <scope>NUCLEOTIDE SEQUENCE [LARGE SCALE GENOMIC DNA]</scope>
    <source>
        <strain evidence="3 4">BE2.4</strain>
    </source>
</reference>
<accession>A0A2U3THG3</accession>
<evidence type="ECO:0000256" key="1">
    <source>
        <dbReference type="SAM" id="MobiDB-lite"/>
    </source>
</evidence>
<dbReference type="KEGG" id="maer:DAI18_01455"/>
<dbReference type="Pfam" id="PF16976">
    <property type="entry name" value="RcpC"/>
    <property type="match status" value="1"/>
</dbReference>
<dbReference type="EMBL" id="CP028519">
    <property type="protein sequence ID" value="AVY92854.1"/>
    <property type="molecule type" value="Genomic_DNA"/>
</dbReference>
<dbReference type="InterPro" id="IPR031571">
    <property type="entry name" value="RcpC_dom"/>
</dbReference>
<protein>
    <submittedName>
        <fullName evidence="3">Flp pilus assembly protein CpaB</fullName>
    </submittedName>
</protein>
<feature type="compositionally biased region" description="Polar residues" evidence="1">
    <location>
        <begin position="265"/>
        <end position="276"/>
    </location>
</feature>
<feature type="region of interest" description="Disordered" evidence="1">
    <location>
        <begin position="251"/>
        <end position="315"/>
    </location>
</feature>